<comment type="similarity">
    <text evidence="1">Belongs to the DprA/Smf family.</text>
</comment>
<dbReference type="InterPro" id="IPR057666">
    <property type="entry name" value="DrpA_SLOG"/>
</dbReference>
<keyword evidence="4" id="KW-1185">Reference proteome</keyword>
<evidence type="ECO:0000313" key="4">
    <source>
        <dbReference type="Proteomes" id="UP001139207"/>
    </source>
</evidence>
<gene>
    <name evidence="3" type="primary">dprA</name>
    <name evidence="3" type="ORF">MUN33_12115</name>
</gene>
<comment type="caution">
    <text evidence="3">The sequence shown here is derived from an EMBL/GenBank/DDBJ whole genome shotgun (WGS) entry which is preliminary data.</text>
</comment>
<dbReference type="GO" id="GO:0009294">
    <property type="term" value="P:DNA-mediated transformation"/>
    <property type="evidence" value="ECO:0007669"/>
    <property type="project" value="InterPro"/>
</dbReference>
<dbReference type="SUPFAM" id="SSF102405">
    <property type="entry name" value="MCP/YpsA-like"/>
    <property type="match status" value="1"/>
</dbReference>
<evidence type="ECO:0000256" key="1">
    <source>
        <dbReference type="ARBA" id="ARBA00006525"/>
    </source>
</evidence>
<name>A0A9X1WIZ7_9CORY</name>
<evidence type="ECO:0000313" key="3">
    <source>
        <dbReference type="EMBL" id="MCJ7859446.1"/>
    </source>
</evidence>
<feature type="domain" description="Smf/DprA SLOG" evidence="2">
    <location>
        <begin position="127"/>
        <end position="324"/>
    </location>
</feature>
<dbReference type="Gene3D" id="3.40.50.450">
    <property type="match status" value="1"/>
</dbReference>
<reference evidence="3" key="1">
    <citation type="submission" date="2022-04" db="EMBL/GenBank/DDBJ databases">
        <title>Corynebacterium kalidii LD5P10.</title>
        <authorList>
            <person name="Sun J.Q."/>
        </authorList>
    </citation>
    <scope>NUCLEOTIDE SEQUENCE</scope>
    <source>
        <strain evidence="3">LD5P10</strain>
    </source>
</reference>
<evidence type="ECO:0000259" key="2">
    <source>
        <dbReference type="Pfam" id="PF02481"/>
    </source>
</evidence>
<dbReference type="PANTHER" id="PTHR43022">
    <property type="entry name" value="PROTEIN SMF"/>
    <property type="match status" value="1"/>
</dbReference>
<sequence>MGTREDTEESRLTAWMYLRRVMEASQMELLELLWPDGVSAGAVASVDTTVPADVERVAGMIRRRDPALPAALLEKTRGRADSTTEADLAFAREHGWRLITPDSAEWPAELMAASFMNIGPDTIVDGIRGQATQPFALWATGTARLDEVVARSVAMVGTRSATDYGNRTTHTMAGELAGAGYTVVSGGALGIDTAAHSGALNAGGRTVVVTATGPGQVYPRSNERLFDAAARRGLVISEYPPHQRAARHRFLTRNRLVAALSQGTVLLAAGYRSGAVNTANWADTMYRPVMVLPGPVDSADYIGCHKRIRDGAGILVTRAADVREVLEPLGTVDTEQQLSLEFSATPVQQLTADQLRVYDACGVDTDTLGALDQISTETSLPINAVARIITELETLHLVSRSGDRWIKTRE</sequence>
<dbReference type="AlphaFoldDB" id="A0A9X1WIZ7"/>
<dbReference type="Proteomes" id="UP001139207">
    <property type="component" value="Unassembled WGS sequence"/>
</dbReference>
<dbReference type="InterPro" id="IPR003488">
    <property type="entry name" value="DprA"/>
</dbReference>
<dbReference type="Pfam" id="PF02481">
    <property type="entry name" value="DNA_processg_A"/>
    <property type="match status" value="1"/>
</dbReference>
<dbReference type="EMBL" id="JALIEA010000017">
    <property type="protein sequence ID" value="MCJ7859446.1"/>
    <property type="molecule type" value="Genomic_DNA"/>
</dbReference>
<dbReference type="NCBIfam" id="TIGR00732">
    <property type="entry name" value="dprA"/>
    <property type="match status" value="1"/>
</dbReference>
<organism evidence="3 4">
    <name type="scientific">Corynebacterium kalidii</name>
    <dbReference type="NCBI Taxonomy" id="2931982"/>
    <lineage>
        <taxon>Bacteria</taxon>
        <taxon>Bacillati</taxon>
        <taxon>Actinomycetota</taxon>
        <taxon>Actinomycetes</taxon>
        <taxon>Mycobacteriales</taxon>
        <taxon>Corynebacteriaceae</taxon>
        <taxon>Corynebacterium</taxon>
    </lineage>
</organism>
<accession>A0A9X1WIZ7</accession>
<dbReference type="RefSeq" id="WP_244805172.1">
    <property type="nucleotide sequence ID" value="NZ_JALIEA010000017.1"/>
</dbReference>
<protein>
    <submittedName>
        <fullName evidence="3">DNA-processing protein DprA</fullName>
    </submittedName>
</protein>
<dbReference type="PANTHER" id="PTHR43022:SF1">
    <property type="entry name" value="PROTEIN SMF"/>
    <property type="match status" value="1"/>
</dbReference>
<proteinExistence type="inferred from homology"/>